<evidence type="ECO:0000313" key="3">
    <source>
        <dbReference type="Proteomes" id="UP000186819"/>
    </source>
</evidence>
<evidence type="ECO:0000256" key="1">
    <source>
        <dbReference type="SAM" id="SignalP"/>
    </source>
</evidence>
<dbReference type="GO" id="GO:0020037">
    <property type="term" value="F:heme binding"/>
    <property type="evidence" value="ECO:0007669"/>
    <property type="project" value="InterPro"/>
</dbReference>
<feature type="signal peptide" evidence="1">
    <location>
        <begin position="1"/>
        <end position="24"/>
    </location>
</feature>
<dbReference type="Proteomes" id="UP000186819">
    <property type="component" value="Unassembled WGS sequence"/>
</dbReference>
<feature type="chain" id="PRO_5012003596" evidence="1">
    <location>
        <begin position="25"/>
        <end position="131"/>
    </location>
</feature>
<dbReference type="SUPFAM" id="SSF46626">
    <property type="entry name" value="Cytochrome c"/>
    <property type="match status" value="1"/>
</dbReference>
<dbReference type="STRING" id="34027.SAMN05421829_12511"/>
<reference evidence="3" key="1">
    <citation type="submission" date="2017-01" db="EMBL/GenBank/DDBJ databases">
        <authorList>
            <person name="Varghese N."/>
            <person name="Submissions S."/>
        </authorList>
    </citation>
    <scope>NUCLEOTIDE SEQUENCE [LARGE SCALE GENOMIC DNA]</scope>
    <source>
        <strain evidence="3">ATCC 51758</strain>
    </source>
</reference>
<accession>A0A1N7CJP8</accession>
<keyword evidence="1" id="KW-0732">Signal</keyword>
<evidence type="ECO:0000313" key="2">
    <source>
        <dbReference type="EMBL" id="SIR63819.1"/>
    </source>
</evidence>
<organism evidence="2 3">
    <name type="scientific">Aromatoleum tolulyticum</name>
    <dbReference type="NCBI Taxonomy" id="34027"/>
    <lineage>
        <taxon>Bacteria</taxon>
        <taxon>Pseudomonadati</taxon>
        <taxon>Pseudomonadota</taxon>
        <taxon>Betaproteobacteria</taxon>
        <taxon>Rhodocyclales</taxon>
        <taxon>Rhodocyclaceae</taxon>
        <taxon>Aromatoleum</taxon>
    </lineage>
</organism>
<dbReference type="AlphaFoldDB" id="A0A1N7CJP8"/>
<protein>
    <submittedName>
        <fullName evidence="2">Sulfite dehydrogenase (Cytochrome) subunit SorB</fullName>
    </submittedName>
</protein>
<dbReference type="InterPro" id="IPR036909">
    <property type="entry name" value="Cyt_c-like_dom_sf"/>
</dbReference>
<name>A0A1N7CJP8_9RHOO</name>
<proteinExistence type="predicted"/>
<dbReference type="OrthoDB" id="8593494at2"/>
<dbReference type="RefSeq" id="WP_076604422.1">
    <property type="nucleotide sequence ID" value="NZ_FTMD01000025.1"/>
</dbReference>
<gene>
    <name evidence="2" type="ORF">SAMN05421829_12511</name>
</gene>
<sequence>MKPNFLRNALGTLLLVLALPAAHAQGASAPPTDAETGLAIAPGFPLVKAYCTLCHSAKLVTQSGKTRDGWVETIRWMQRTQGLFDLGSFEGEILDYLAAQYGIKAQTGSMLKLPPLAAELMPPLPSAAAAR</sequence>
<keyword evidence="3" id="KW-1185">Reference proteome</keyword>
<dbReference type="GO" id="GO:0009055">
    <property type="term" value="F:electron transfer activity"/>
    <property type="evidence" value="ECO:0007669"/>
    <property type="project" value="InterPro"/>
</dbReference>
<dbReference type="EMBL" id="FTMD01000025">
    <property type="protein sequence ID" value="SIR63819.1"/>
    <property type="molecule type" value="Genomic_DNA"/>
</dbReference>
<dbReference type="Gene3D" id="1.10.760.10">
    <property type="entry name" value="Cytochrome c-like domain"/>
    <property type="match status" value="1"/>
</dbReference>